<keyword evidence="2 7" id="KW-1003">Cell membrane</keyword>
<keyword evidence="3 7" id="KW-0808">Transferase</keyword>
<comment type="catalytic activity">
    <reaction evidence="7">
        <text>L-cysteinyl-[prolipoprotein] + a 1,2-diacyl-sn-glycero-3-phospho-(1'-sn-glycerol) = an S-1,2-diacyl-sn-glyceryl-L-cysteinyl-[prolipoprotein] + sn-glycerol 1-phosphate + H(+)</text>
        <dbReference type="Rhea" id="RHEA:56712"/>
        <dbReference type="Rhea" id="RHEA-COMP:14679"/>
        <dbReference type="Rhea" id="RHEA-COMP:14680"/>
        <dbReference type="ChEBI" id="CHEBI:15378"/>
        <dbReference type="ChEBI" id="CHEBI:29950"/>
        <dbReference type="ChEBI" id="CHEBI:57685"/>
        <dbReference type="ChEBI" id="CHEBI:64716"/>
        <dbReference type="ChEBI" id="CHEBI:140658"/>
        <dbReference type="EC" id="2.5.1.145"/>
    </reaction>
</comment>
<evidence type="ECO:0000313" key="9">
    <source>
        <dbReference type="Proteomes" id="UP000264062"/>
    </source>
</evidence>
<dbReference type="Proteomes" id="UP000264062">
    <property type="component" value="Unassembled WGS sequence"/>
</dbReference>
<protein>
    <recommendedName>
        <fullName evidence="7">Phosphatidylglycerol--prolipoprotein diacylglyceryl transferase</fullName>
        <ecNumber evidence="7">2.5.1.145</ecNumber>
    </recommendedName>
</protein>
<gene>
    <name evidence="7 8" type="primary">lgt</name>
    <name evidence="8" type="ORF">DCW38_01160</name>
</gene>
<evidence type="ECO:0000256" key="1">
    <source>
        <dbReference type="ARBA" id="ARBA00007150"/>
    </source>
</evidence>
<evidence type="ECO:0000256" key="2">
    <source>
        <dbReference type="ARBA" id="ARBA00022475"/>
    </source>
</evidence>
<dbReference type="EC" id="2.5.1.145" evidence="7"/>
<feature type="transmembrane region" description="Helical" evidence="7">
    <location>
        <begin position="16"/>
        <end position="34"/>
    </location>
</feature>
<dbReference type="AlphaFoldDB" id="A0A350H8B0"/>
<feature type="transmembrane region" description="Helical" evidence="7">
    <location>
        <begin position="207"/>
        <end position="226"/>
    </location>
</feature>
<proteinExistence type="inferred from homology"/>
<name>A0A350H8B0_UNCW3</name>
<keyword evidence="8" id="KW-0449">Lipoprotein</keyword>
<keyword evidence="4 7" id="KW-0812">Transmembrane</keyword>
<feature type="transmembrane region" description="Helical" evidence="7">
    <location>
        <begin position="86"/>
        <end position="104"/>
    </location>
</feature>
<dbReference type="InterPro" id="IPR001640">
    <property type="entry name" value="Lgt"/>
</dbReference>
<dbReference type="PANTHER" id="PTHR30589:SF0">
    <property type="entry name" value="PHOSPHATIDYLGLYCEROL--PROLIPOPROTEIN DIACYLGLYCERYL TRANSFERASE"/>
    <property type="match status" value="1"/>
</dbReference>
<evidence type="ECO:0000256" key="4">
    <source>
        <dbReference type="ARBA" id="ARBA00022692"/>
    </source>
</evidence>
<dbReference type="Pfam" id="PF01790">
    <property type="entry name" value="LGT"/>
    <property type="match status" value="1"/>
</dbReference>
<comment type="caution">
    <text evidence="8">The sequence shown here is derived from an EMBL/GenBank/DDBJ whole genome shotgun (WGS) entry which is preliminary data.</text>
</comment>
<keyword evidence="5 7" id="KW-1133">Transmembrane helix</keyword>
<accession>A0A350H8B0</accession>
<comment type="pathway">
    <text evidence="7">Protein modification; lipoprotein biosynthesis (diacylglyceryl transfer).</text>
</comment>
<feature type="transmembrane region" description="Helical" evidence="7">
    <location>
        <begin position="46"/>
        <end position="66"/>
    </location>
</feature>
<evidence type="ECO:0000256" key="3">
    <source>
        <dbReference type="ARBA" id="ARBA00022679"/>
    </source>
</evidence>
<feature type="binding site" evidence="7">
    <location>
        <position position="130"/>
    </location>
    <ligand>
        <name>a 1,2-diacyl-sn-glycero-3-phospho-(1'-sn-glycerol)</name>
        <dbReference type="ChEBI" id="CHEBI:64716"/>
    </ligand>
</feature>
<evidence type="ECO:0000256" key="7">
    <source>
        <dbReference type="HAMAP-Rule" id="MF_01147"/>
    </source>
</evidence>
<dbReference type="GO" id="GO:0042158">
    <property type="term" value="P:lipoprotein biosynthetic process"/>
    <property type="evidence" value="ECO:0007669"/>
    <property type="project" value="UniProtKB-UniRule"/>
</dbReference>
<reference evidence="8 9" key="1">
    <citation type="journal article" date="2018" name="Nat. Biotechnol.">
        <title>A standardized bacterial taxonomy based on genome phylogeny substantially revises the tree of life.</title>
        <authorList>
            <person name="Parks D.H."/>
            <person name="Chuvochina M."/>
            <person name="Waite D.W."/>
            <person name="Rinke C."/>
            <person name="Skarshewski A."/>
            <person name="Chaumeil P.A."/>
            <person name="Hugenholtz P."/>
        </authorList>
    </citation>
    <scope>NUCLEOTIDE SEQUENCE [LARGE SCALE GENOMIC DNA]</scope>
    <source>
        <strain evidence="8">UBA9956</strain>
    </source>
</reference>
<comment type="function">
    <text evidence="7">Catalyzes the transfer of the diacylglyceryl group from phosphatidylglycerol to the sulfhydryl group of the N-terminal cysteine of a prolipoprotein, the first step in the formation of mature lipoproteins.</text>
</comment>
<evidence type="ECO:0000256" key="6">
    <source>
        <dbReference type="ARBA" id="ARBA00023136"/>
    </source>
</evidence>
<comment type="similarity">
    <text evidence="1 7">Belongs to the Lgt family.</text>
</comment>
<dbReference type="UniPathway" id="UPA00664"/>
<dbReference type="HAMAP" id="MF_01147">
    <property type="entry name" value="Lgt"/>
    <property type="match status" value="1"/>
</dbReference>
<dbReference type="GO" id="GO:0008961">
    <property type="term" value="F:phosphatidylglycerol-prolipoprotein diacylglyceryl transferase activity"/>
    <property type="evidence" value="ECO:0007669"/>
    <property type="project" value="UniProtKB-UniRule"/>
</dbReference>
<dbReference type="EMBL" id="DMZY01000037">
    <property type="protein sequence ID" value="HAV91776.1"/>
    <property type="molecule type" value="Genomic_DNA"/>
</dbReference>
<dbReference type="NCBIfam" id="TIGR00544">
    <property type="entry name" value="lgt"/>
    <property type="match status" value="1"/>
</dbReference>
<organism evidence="8 9">
    <name type="scientific">candidate division WOR-3 bacterium</name>
    <dbReference type="NCBI Taxonomy" id="2052148"/>
    <lineage>
        <taxon>Bacteria</taxon>
        <taxon>Bacteria division WOR-3</taxon>
    </lineage>
</organism>
<dbReference type="GO" id="GO:0005886">
    <property type="term" value="C:plasma membrane"/>
    <property type="evidence" value="ECO:0007669"/>
    <property type="project" value="UniProtKB-SubCell"/>
</dbReference>
<dbReference type="PANTHER" id="PTHR30589">
    <property type="entry name" value="PROLIPOPROTEIN DIACYLGLYCERYL TRANSFERASE"/>
    <property type="match status" value="1"/>
</dbReference>
<feature type="transmembrane region" description="Helical" evidence="7">
    <location>
        <begin position="238"/>
        <end position="258"/>
    </location>
</feature>
<evidence type="ECO:0000256" key="5">
    <source>
        <dbReference type="ARBA" id="ARBA00022989"/>
    </source>
</evidence>
<comment type="subcellular location">
    <subcellularLocation>
        <location evidence="7">Cell membrane</location>
        <topology evidence="7">Multi-pass membrane protein</topology>
    </subcellularLocation>
</comment>
<sequence length="268" mass="30776">MFREIIHIHSFTLTSYGLMMAIAFIAGIFVLYFMSKREKIDKDRMYDMAIWIIIGGIIGARIWFVVENFYVYQKDIISVIKIWEGGMVFYGGLVGGLTAGIIYLKRNHLDIEQVGDITVPALSIGIFIGRIGCFLNGCCYGKISHSCGVSFPKNSPAYYEQMSSGQIPHNAISSLPVIPTQLIESFSCLLIFFILLILYKFKRFKGMVFYSFFVMYGIERFFLDYLRYYSKEAMIFKIFSLSQITSLILIFSGLFMLFSSYKRNKGRA</sequence>
<evidence type="ECO:0000313" key="8">
    <source>
        <dbReference type="EMBL" id="HAV91776.1"/>
    </source>
</evidence>
<feature type="transmembrane region" description="Helical" evidence="7">
    <location>
        <begin position="182"/>
        <end position="201"/>
    </location>
</feature>
<keyword evidence="6 7" id="KW-0472">Membrane</keyword>